<feature type="domain" description="HTH marR-type" evidence="1">
    <location>
        <begin position="11"/>
        <end position="147"/>
    </location>
</feature>
<dbReference type="SUPFAM" id="SSF46785">
    <property type="entry name" value="Winged helix' DNA-binding domain"/>
    <property type="match status" value="1"/>
</dbReference>
<gene>
    <name evidence="2" type="ORF">AS189_15295</name>
</gene>
<dbReference type="PANTHER" id="PTHR33164">
    <property type="entry name" value="TRANSCRIPTIONAL REGULATOR, MARR FAMILY"/>
    <property type="match status" value="1"/>
</dbReference>
<dbReference type="InterPro" id="IPR036388">
    <property type="entry name" value="WH-like_DNA-bd_sf"/>
</dbReference>
<sequence length="155" mass="17244">MSEPRWLSPEEQTTWLELREFTSGLPRATDRQLHQEAGMSGGEYAVLAAVSEAPADGVRSGDLAKILGWEKSRVSHLLRRMESKGFLERCAVSADGRGQEITLTPQGWDVVRTAAPGHVTMVRETVFDPLTADEQLQLRNSLRKIRDAAIECGLW</sequence>
<dbReference type="GO" id="GO:0006950">
    <property type="term" value="P:response to stress"/>
    <property type="evidence" value="ECO:0007669"/>
    <property type="project" value="TreeGrafter"/>
</dbReference>
<dbReference type="SMART" id="SM00347">
    <property type="entry name" value="HTH_MARR"/>
    <property type="match status" value="1"/>
</dbReference>
<dbReference type="EMBL" id="CP013200">
    <property type="protein sequence ID" value="ALO68594.1"/>
    <property type="molecule type" value="Genomic_DNA"/>
</dbReference>
<dbReference type="Gene3D" id="1.10.10.10">
    <property type="entry name" value="Winged helix-like DNA-binding domain superfamily/Winged helix DNA-binding domain"/>
    <property type="match status" value="1"/>
</dbReference>
<dbReference type="InterPro" id="IPR036390">
    <property type="entry name" value="WH_DNA-bd_sf"/>
</dbReference>
<dbReference type="Pfam" id="PF12802">
    <property type="entry name" value="MarR_2"/>
    <property type="match status" value="1"/>
</dbReference>
<evidence type="ECO:0000313" key="3">
    <source>
        <dbReference type="Proteomes" id="UP000059574"/>
    </source>
</evidence>
<reference evidence="2 3" key="2">
    <citation type="journal article" date="2016" name="J. Biotechnol.">
        <title>Complete genome sequence of Arthrobacter alpinus ERGS4:06, a yellow pigmented bacterium tolerant to cold and radiations isolated from Sikkim Himalaya.</title>
        <authorList>
            <person name="Kumar R."/>
            <person name="Singh D."/>
            <person name="Swarnkar M.K."/>
            <person name="Singh A.K."/>
            <person name="Kumar S."/>
        </authorList>
    </citation>
    <scope>NUCLEOTIDE SEQUENCE [LARGE SCALE GENOMIC DNA]</scope>
    <source>
        <strain evidence="2 3">ERGS4:06</strain>
    </source>
</reference>
<dbReference type="PANTHER" id="PTHR33164:SF99">
    <property type="entry name" value="MARR FAMILY REGULATORY PROTEIN"/>
    <property type="match status" value="1"/>
</dbReference>
<dbReference type="OrthoDB" id="8635520at2"/>
<name>A0A0S2M4C5_9MICC</name>
<protein>
    <submittedName>
        <fullName evidence="2">MarR family transcriptional regulator</fullName>
    </submittedName>
</protein>
<dbReference type="PROSITE" id="PS50995">
    <property type="entry name" value="HTH_MARR_2"/>
    <property type="match status" value="1"/>
</dbReference>
<dbReference type="InterPro" id="IPR000835">
    <property type="entry name" value="HTH_MarR-typ"/>
</dbReference>
<proteinExistence type="predicted"/>
<dbReference type="GO" id="GO:0003700">
    <property type="term" value="F:DNA-binding transcription factor activity"/>
    <property type="evidence" value="ECO:0007669"/>
    <property type="project" value="InterPro"/>
</dbReference>
<organism evidence="2 3">
    <name type="scientific">Arthrobacter alpinus</name>
    <dbReference type="NCBI Taxonomy" id="656366"/>
    <lineage>
        <taxon>Bacteria</taxon>
        <taxon>Bacillati</taxon>
        <taxon>Actinomycetota</taxon>
        <taxon>Actinomycetes</taxon>
        <taxon>Micrococcales</taxon>
        <taxon>Micrococcaceae</taxon>
        <taxon>Arthrobacter</taxon>
    </lineage>
</organism>
<dbReference type="RefSeq" id="WP_062293807.1">
    <property type="nucleotide sequence ID" value="NZ_CP013200.1"/>
</dbReference>
<evidence type="ECO:0000259" key="1">
    <source>
        <dbReference type="PROSITE" id="PS50995"/>
    </source>
</evidence>
<evidence type="ECO:0000313" key="2">
    <source>
        <dbReference type="EMBL" id="ALO68594.1"/>
    </source>
</evidence>
<dbReference type="AlphaFoldDB" id="A0A0S2M4C5"/>
<accession>A0A0S2M4C5</accession>
<dbReference type="Proteomes" id="UP000059574">
    <property type="component" value="Chromosome"/>
</dbReference>
<reference evidence="3" key="1">
    <citation type="submission" date="2015-11" db="EMBL/GenBank/DDBJ databases">
        <authorList>
            <person name="Kumar R."/>
            <person name="Singh D."/>
            <person name="Swarnkar M.K."/>
            <person name="Singh A.K."/>
            <person name="Kumar S."/>
        </authorList>
    </citation>
    <scope>NUCLEOTIDE SEQUENCE [LARGE SCALE GENOMIC DNA]</scope>
    <source>
        <strain evidence="3">ERGS4:06</strain>
    </source>
</reference>
<dbReference type="PRINTS" id="PR00598">
    <property type="entry name" value="HTHMARR"/>
</dbReference>
<dbReference type="InterPro" id="IPR039422">
    <property type="entry name" value="MarR/SlyA-like"/>
</dbReference>